<dbReference type="Proteomes" id="UP000677228">
    <property type="component" value="Unassembled WGS sequence"/>
</dbReference>
<accession>A0A8S2FNW3</accession>
<sequence>SPKGAGGRTRDEIQAHFNDYGDAKTIEHKKCKYKYCDITFQYAKLPIPMQMV</sequence>
<dbReference type="AlphaFoldDB" id="A0A8S2FNW3"/>
<name>A0A8S2FNW3_9BILA</name>
<dbReference type="Proteomes" id="UP000682733">
    <property type="component" value="Unassembled WGS sequence"/>
</dbReference>
<proteinExistence type="predicted"/>
<organism evidence="1 3">
    <name type="scientific">Didymodactylos carnosus</name>
    <dbReference type="NCBI Taxonomy" id="1234261"/>
    <lineage>
        <taxon>Eukaryota</taxon>
        <taxon>Metazoa</taxon>
        <taxon>Spiralia</taxon>
        <taxon>Gnathifera</taxon>
        <taxon>Rotifera</taxon>
        <taxon>Eurotatoria</taxon>
        <taxon>Bdelloidea</taxon>
        <taxon>Philodinida</taxon>
        <taxon>Philodinidae</taxon>
        <taxon>Didymodactylos</taxon>
    </lineage>
</organism>
<evidence type="ECO:0000313" key="2">
    <source>
        <dbReference type="EMBL" id="CAF4296537.1"/>
    </source>
</evidence>
<dbReference type="EMBL" id="CAJNOK010034903">
    <property type="protein sequence ID" value="CAF1508442.1"/>
    <property type="molecule type" value="Genomic_DNA"/>
</dbReference>
<dbReference type="EMBL" id="CAJOBA010056965">
    <property type="protein sequence ID" value="CAF4296537.1"/>
    <property type="molecule type" value="Genomic_DNA"/>
</dbReference>
<gene>
    <name evidence="1" type="ORF">OVA965_LOCUS37263</name>
    <name evidence="2" type="ORF">TMI583_LOCUS38332</name>
</gene>
<protein>
    <submittedName>
        <fullName evidence="1">Uncharacterized protein</fullName>
    </submittedName>
</protein>
<feature type="non-terminal residue" evidence="1">
    <location>
        <position position="1"/>
    </location>
</feature>
<comment type="caution">
    <text evidence="1">The sequence shown here is derived from an EMBL/GenBank/DDBJ whole genome shotgun (WGS) entry which is preliminary data.</text>
</comment>
<evidence type="ECO:0000313" key="1">
    <source>
        <dbReference type="EMBL" id="CAF1508442.1"/>
    </source>
</evidence>
<evidence type="ECO:0000313" key="3">
    <source>
        <dbReference type="Proteomes" id="UP000677228"/>
    </source>
</evidence>
<reference evidence="1" key="1">
    <citation type="submission" date="2021-02" db="EMBL/GenBank/DDBJ databases">
        <authorList>
            <person name="Nowell W R."/>
        </authorList>
    </citation>
    <scope>NUCLEOTIDE SEQUENCE</scope>
</reference>